<evidence type="ECO:0000313" key="7">
    <source>
        <dbReference type="EMBL" id="SDD36640.1"/>
    </source>
</evidence>
<evidence type="ECO:0000256" key="3">
    <source>
        <dbReference type="ARBA" id="ARBA00022832"/>
    </source>
</evidence>
<dbReference type="SUPFAM" id="SSF56801">
    <property type="entry name" value="Acetyl-CoA synthetase-like"/>
    <property type="match status" value="1"/>
</dbReference>
<evidence type="ECO:0000259" key="5">
    <source>
        <dbReference type="Pfam" id="PF00501"/>
    </source>
</evidence>
<evidence type="ECO:0000256" key="2">
    <source>
        <dbReference type="ARBA" id="ARBA00022598"/>
    </source>
</evidence>
<evidence type="ECO:0000259" key="6">
    <source>
        <dbReference type="Pfam" id="PF23024"/>
    </source>
</evidence>
<name>A0A1G6U5H5_9PSEU</name>
<dbReference type="Gene3D" id="3.30.300.30">
    <property type="match status" value="1"/>
</dbReference>
<comment type="similarity">
    <text evidence="1">Belongs to the ATP-dependent AMP-binding enzyme family.</text>
</comment>
<feature type="domain" description="AMP-binding enzyme C-terminal" evidence="6">
    <location>
        <begin position="453"/>
        <end position="565"/>
    </location>
</feature>
<organism evidence="7 8">
    <name type="scientific">Actinokineospora iranica</name>
    <dbReference type="NCBI Taxonomy" id="1271860"/>
    <lineage>
        <taxon>Bacteria</taxon>
        <taxon>Bacillati</taxon>
        <taxon>Actinomycetota</taxon>
        <taxon>Actinomycetes</taxon>
        <taxon>Pseudonocardiales</taxon>
        <taxon>Pseudonocardiaceae</taxon>
        <taxon>Actinokineospora</taxon>
    </lineage>
</organism>
<dbReference type="GO" id="GO:0016874">
    <property type="term" value="F:ligase activity"/>
    <property type="evidence" value="ECO:0007669"/>
    <property type="project" value="UniProtKB-KW"/>
</dbReference>
<dbReference type="InterPro" id="IPR045851">
    <property type="entry name" value="AMP-bd_C_sf"/>
</dbReference>
<dbReference type="EMBL" id="FMZZ01000010">
    <property type="protein sequence ID" value="SDD36640.1"/>
    <property type="molecule type" value="Genomic_DNA"/>
</dbReference>
<dbReference type="Proteomes" id="UP000199501">
    <property type="component" value="Unassembled WGS sequence"/>
</dbReference>
<reference evidence="8" key="1">
    <citation type="submission" date="2016-10" db="EMBL/GenBank/DDBJ databases">
        <authorList>
            <person name="Varghese N."/>
            <person name="Submissions S."/>
        </authorList>
    </citation>
    <scope>NUCLEOTIDE SEQUENCE [LARGE SCALE GENOMIC DNA]</scope>
    <source>
        <strain evidence="8">IBRC-M 10403</strain>
    </source>
</reference>
<dbReference type="AlphaFoldDB" id="A0A1G6U5H5"/>
<dbReference type="GO" id="GO:0070566">
    <property type="term" value="F:adenylyltransferase activity"/>
    <property type="evidence" value="ECO:0007669"/>
    <property type="project" value="TreeGrafter"/>
</dbReference>
<keyword evidence="2 7" id="KW-0436">Ligase</keyword>
<dbReference type="InterPro" id="IPR025110">
    <property type="entry name" value="AMP-bd_C"/>
</dbReference>
<dbReference type="FunFam" id="3.40.50.12780:FF:000013">
    <property type="entry name" value="Long-chain-fatty-acid--AMP ligase FadD32"/>
    <property type="match status" value="1"/>
</dbReference>
<keyword evidence="3" id="KW-0276">Fatty acid metabolism</keyword>
<dbReference type="Pfam" id="PF23024">
    <property type="entry name" value="AMP-dom_DIP2-like"/>
    <property type="match status" value="1"/>
</dbReference>
<sequence length="577" mass="61601">MHADLDRRDACAVLRAHALATPAAQALVFVADPEAEPDGRSWTYGELDERARAIAVALRARLPRGSRVLLLFPQGGEAVHAFAGCLYAGMVAVFAPAGGRYRHERARVRVIARDARVGVVLTDSASRASVAELLADQGMTDLDVLAVDDIADGADDWAEPDVDRSAPALLQYTSGSTSDPKGVLVTHGNLLANAQDMVDVLGLPDRARLGGWSPLYHDMGLMGQVTPPLFLGGACVLMAPMAFLKRPHLWLRLIDRHDLYMSAAPNFAYELCVRRIADEHIAGLDLSRWHLACNGSEPVHIPTMRAFAERFAAFGLQPHAMTPCYGLAEATVLVSGTRDRAYAVCSVDRDALRRNEFTPASGPDAQPLASCGVTGGLTVRIADPVTLRPLGAGEIGEVLLRGQSIAQGYWENPAATAEVFDVSTSDGEGGFLRTGDLGVLHEGELYITGRLKEMLIVHGRNLYPQDIEQELRAQHAPLAGLTGAVFAVADEGVAEPAVTVVHEIRGRFTDAEHDALAAQMRQTVAREFGVAVADVVFVRPGTVLRTTSGKVQRVAMRQAYLTGGLAPVRAGATALAG</sequence>
<dbReference type="InterPro" id="IPR000873">
    <property type="entry name" value="AMP-dep_synth/lig_dom"/>
</dbReference>
<evidence type="ECO:0000256" key="4">
    <source>
        <dbReference type="ARBA" id="ARBA00023098"/>
    </source>
</evidence>
<dbReference type="GO" id="GO:0006633">
    <property type="term" value="P:fatty acid biosynthetic process"/>
    <property type="evidence" value="ECO:0007669"/>
    <property type="project" value="TreeGrafter"/>
</dbReference>
<proteinExistence type="inferred from homology"/>
<gene>
    <name evidence="7" type="ORF">SAMN05216174_110119</name>
</gene>
<dbReference type="Gene3D" id="3.40.50.12780">
    <property type="entry name" value="N-terminal domain of ligase-like"/>
    <property type="match status" value="1"/>
</dbReference>
<keyword evidence="4" id="KW-0443">Lipid metabolism</keyword>
<feature type="domain" description="AMP-dependent synthetase/ligase" evidence="5">
    <location>
        <begin position="15"/>
        <end position="410"/>
    </location>
</feature>
<dbReference type="RefSeq" id="WP_175482948.1">
    <property type="nucleotide sequence ID" value="NZ_FMZZ01000010.1"/>
</dbReference>
<dbReference type="GO" id="GO:0005886">
    <property type="term" value="C:plasma membrane"/>
    <property type="evidence" value="ECO:0007669"/>
    <property type="project" value="TreeGrafter"/>
</dbReference>
<evidence type="ECO:0000313" key="8">
    <source>
        <dbReference type="Proteomes" id="UP000199501"/>
    </source>
</evidence>
<dbReference type="PANTHER" id="PTHR22754:SF32">
    <property type="entry name" value="DISCO-INTERACTING PROTEIN 2"/>
    <property type="match status" value="1"/>
</dbReference>
<dbReference type="CDD" id="cd05931">
    <property type="entry name" value="FAAL"/>
    <property type="match status" value="1"/>
</dbReference>
<protein>
    <submittedName>
        <fullName evidence="7">Acyl-CoA synthetase (AMP-forming)/AMP-acid ligase II</fullName>
    </submittedName>
</protein>
<dbReference type="Pfam" id="PF00501">
    <property type="entry name" value="AMP-binding"/>
    <property type="match status" value="1"/>
</dbReference>
<dbReference type="InterPro" id="IPR020845">
    <property type="entry name" value="AMP-binding_CS"/>
</dbReference>
<accession>A0A1G6U5H5</accession>
<dbReference type="PROSITE" id="PS00455">
    <property type="entry name" value="AMP_BINDING"/>
    <property type="match status" value="1"/>
</dbReference>
<dbReference type="InterPro" id="IPR042099">
    <property type="entry name" value="ANL_N_sf"/>
</dbReference>
<evidence type="ECO:0000256" key="1">
    <source>
        <dbReference type="ARBA" id="ARBA00006432"/>
    </source>
</evidence>
<dbReference type="STRING" id="1271860.SAMN05216174_110119"/>
<keyword evidence="8" id="KW-1185">Reference proteome</keyword>
<dbReference type="GO" id="GO:0071766">
    <property type="term" value="P:Actinobacterium-type cell wall biogenesis"/>
    <property type="evidence" value="ECO:0007669"/>
    <property type="project" value="UniProtKB-ARBA"/>
</dbReference>
<dbReference type="PANTHER" id="PTHR22754">
    <property type="entry name" value="DISCO-INTERACTING PROTEIN 2 DIP2 -RELATED"/>
    <property type="match status" value="1"/>
</dbReference>
<dbReference type="InterPro" id="IPR040097">
    <property type="entry name" value="FAAL/FAAC"/>
</dbReference>